<keyword evidence="2" id="KW-1185">Reference proteome</keyword>
<evidence type="ECO:0000313" key="1">
    <source>
        <dbReference type="EMBL" id="KAI0040852.1"/>
    </source>
</evidence>
<dbReference type="Proteomes" id="UP000814033">
    <property type="component" value="Unassembled WGS sequence"/>
</dbReference>
<proteinExistence type="predicted"/>
<comment type="caution">
    <text evidence="1">The sequence shown here is derived from an EMBL/GenBank/DDBJ whole genome shotgun (WGS) entry which is preliminary data.</text>
</comment>
<reference evidence="1" key="1">
    <citation type="submission" date="2021-02" db="EMBL/GenBank/DDBJ databases">
        <authorList>
            <consortium name="DOE Joint Genome Institute"/>
            <person name="Ahrendt S."/>
            <person name="Looney B.P."/>
            <person name="Miyauchi S."/>
            <person name="Morin E."/>
            <person name="Drula E."/>
            <person name="Courty P.E."/>
            <person name="Chicoki N."/>
            <person name="Fauchery L."/>
            <person name="Kohler A."/>
            <person name="Kuo A."/>
            <person name="Labutti K."/>
            <person name="Pangilinan J."/>
            <person name="Lipzen A."/>
            <person name="Riley R."/>
            <person name="Andreopoulos W."/>
            <person name="He G."/>
            <person name="Johnson J."/>
            <person name="Barry K.W."/>
            <person name="Grigoriev I.V."/>
            <person name="Nagy L."/>
            <person name="Hibbett D."/>
            <person name="Henrissat B."/>
            <person name="Matheny P.B."/>
            <person name="Labbe J."/>
            <person name="Martin F."/>
        </authorList>
    </citation>
    <scope>NUCLEOTIDE SEQUENCE</scope>
    <source>
        <strain evidence="1">FP105234-sp</strain>
    </source>
</reference>
<reference evidence="1" key="2">
    <citation type="journal article" date="2022" name="New Phytol.">
        <title>Evolutionary transition to the ectomycorrhizal habit in the genomes of a hyperdiverse lineage of mushroom-forming fungi.</title>
        <authorList>
            <person name="Looney B."/>
            <person name="Miyauchi S."/>
            <person name="Morin E."/>
            <person name="Drula E."/>
            <person name="Courty P.E."/>
            <person name="Kohler A."/>
            <person name="Kuo A."/>
            <person name="LaButti K."/>
            <person name="Pangilinan J."/>
            <person name="Lipzen A."/>
            <person name="Riley R."/>
            <person name="Andreopoulos W."/>
            <person name="He G."/>
            <person name="Johnson J."/>
            <person name="Nolan M."/>
            <person name="Tritt A."/>
            <person name="Barry K.W."/>
            <person name="Grigoriev I.V."/>
            <person name="Nagy L.G."/>
            <person name="Hibbett D."/>
            <person name="Henrissat B."/>
            <person name="Matheny P.B."/>
            <person name="Labbe J."/>
            <person name="Martin F.M."/>
        </authorList>
    </citation>
    <scope>NUCLEOTIDE SEQUENCE</scope>
    <source>
        <strain evidence="1">FP105234-sp</strain>
    </source>
</reference>
<protein>
    <submittedName>
        <fullName evidence="1">Uncharacterized protein</fullName>
    </submittedName>
</protein>
<name>A0ACB8RA98_9AGAM</name>
<dbReference type="EMBL" id="MU276163">
    <property type="protein sequence ID" value="KAI0040852.1"/>
    <property type="molecule type" value="Genomic_DNA"/>
</dbReference>
<evidence type="ECO:0000313" key="2">
    <source>
        <dbReference type="Proteomes" id="UP000814033"/>
    </source>
</evidence>
<accession>A0ACB8RA98</accession>
<organism evidence="1 2">
    <name type="scientific">Auriscalpium vulgare</name>
    <dbReference type="NCBI Taxonomy" id="40419"/>
    <lineage>
        <taxon>Eukaryota</taxon>
        <taxon>Fungi</taxon>
        <taxon>Dikarya</taxon>
        <taxon>Basidiomycota</taxon>
        <taxon>Agaricomycotina</taxon>
        <taxon>Agaricomycetes</taxon>
        <taxon>Russulales</taxon>
        <taxon>Auriscalpiaceae</taxon>
        <taxon>Auriscalpium</taxon>
    </lineage>
</organism>
<gene>
    <name evidence="1" type="ORF">FA95DRAFT_1611480</name>
</gene>
<sequence length="365" mass="40994">MPRRGSAKLTPEVKLRRKKKQVKLTEAIADAQKAYYETAVKIAASHGRTLEWVIGQLHLGGRRLTKKRAVSPWSIFLGQQIKKANKGRARGEKISISKLLGEDKAAIQEEYEQLTEAEKAVLKEEGVRSRAEKEIQPMRKSEKAVQRDFHETFKALAVEAHGGLQRTQGEAIMIAVRGDPTHYGVPETYVSPKARVFLSKSLGLTYEQFALKFEAFVLADLGNDNTARSKRSISEDQSTARAQIQDGHDSLLFKTKGIKPGSLKMNYVNYEGKIVEEHKIELRGWPLQVPVQNPGKLKRHELTTLLRALENQTCRWEKMTDLEVAARIQRNHDRAARGEQVYVARKSRKAANTSGATPSSDETSS</sequence>